<organism evidence="1 2">
    <name type="scientific">Natronomicrosphaera hydrolytica</name>
    <dbReference type="NCBI Taxonomy" id="3242702"/>
    <lineage>
        <taxon>Bacteria</taxon>
        <taxon>Pseudomonadati</taxon>
        <taxon>Planctomycetota</taxon>
        <taxon>Phycisphaerae</taxon>
        <taxon>Phycisphaerales</taxon>
        <taxon>Phycisphaeraceae</taxon>
        <taxon>Natronomicrosphaera</taxon>
    </lineage>
</organism>
<dbReference type="Gene3D" id="3.30.420.40">
    <property type="match status" value="2"/>
</dbReference>
<evidence type="ECO:0000313" key="1">
    <source>
        <dbReference type="EMBL" id="MFA9476853.1"/>
    </source>
</evidence>
<dbReference type="InterPro" id="IPR005338">
    <property type="entry name" value="Anhydro_N_Ac-Mur_kinase"/>
</dbReference>
<dbReference type="PANTHER" id="PTHR30605:SF0">
    <property type="entry name" value="ANHYDRO-N-ACETYLMURAMIC ACID KINASE"/>
    <property type="match status" value="1"/>
</dbReference>
<protein>
    <submittedName>
        <fullName evidence="1">Anhydro-N-acetylmuramic acid kinase</fullName>
        <ecNumber evidence="1">2.7.1.170</ecNumber>
    </submittedName>
</protein>
<comment type="caution">
    <text evidence="1">The sequence shown here is derived from an EMBL/GenBank/DDBJ whole genome shotgun (WGS) entry which is preliminary data.</text>
</comment>
<sequence length="377" mass="40718">MSTPLTRFAVGCMTGTSLDGLDVALARLTGRGRDLTARFIAHHSQPLPDHLRTTLHSFAVGQPHPPIDYLRAARELGALHATAVAELCQQHLPSDAALAFVAAHGQTICHAPAERLSWQLFDPWPIVRKLDVPVVYDMRQADLIADGEGAPITPIADWVMYRDPEQPRFIVNLGGVCNITTLPVDAAPDHVAGGDVGLCNLLIDGVVQRLFPDKRYDHNGELAAAGRPVQLTDDLWHEALAEADARTLGREQLQPHDIDRLLDRLRPDHSPQDIIATMVDTVAMTVALHTSDVDQPWQIVLAGGGARNPVLVERIRDHVDPAHEVLLTDELGIPSEAREAIAFAVLGGLCEDGLPITLPSVTGSTRPGVAGTWAGVR</sequence>
<dbReference type="GO" id="GO:0016301">
    <property type="term" value="F:kinase activity"/>
    <property type="evidence" value="ECO:0007669"/>
    <property type="project" value="UniProtKB-KW"/>
</dbReference>
<proteinExistence type="predicted"/>
<dbReference type="PANTHER" id="PTHR30605">
    <property type="entry name" value="ANHYDRO-N-ACETYLMURAMIC ACID KINASE"/>
    <property type="match status" value="1"/>
</dbReference>
<keyword evidence="1" id="KW-0808">Transferase</keyword>
<name>A0ABV4U1V9_9BACT</name>
<dbReference type="EMBL" id="JBGUBD010000001">
    <property type="protein sequence ID" value="MFA9476853.1"/>
    <property type="molecule type" value="Genomic_DNA"/>
</dbReference>
<dbReference type="EC" id="2.7.1.170" evidence="1"/>
<dbReference type="SUPFAM" id="SSF53067">
    <property type="entry name" value="Actin-like ATPase domain"/>
    <property type="match status" value="1"/>
</dbReference>
<dbReference type="Pfam" id="PF03702">
    <property type="entry name" value="AnmK"/>
    <property type="match status" value="1"/>
</dbReference>
<accession>A0ABV4U1V9</accession>
<gene>
    <name evidence="1" type="ORF">ACERK3_00970</name>
</gene>
<reference evidence="1 2" key="1">
    <citation type="submission" date="2024-08" db="EMBL/GenBank/DDBJ databases">
        <title>Whole-genome sequencing of halo(alkali)philic microorganisms from hypersaline lakes.</title>
        <authorList>
            <person name="Sorokin D.Y."/>
            <person name="Merkel A.Y."/>
            <person name="Messina E."/>
            <person name="Yakimov M."/>
        </authorList>
    </citation>
    <scope>NUCLEOTIDE SEQUENCE [LARGE SCALE GENOMIC DNA]</scope>
    <source>
        <strain evidence="1 2">AB-hyl4</strain>
    </source>
</reference>
<dbReference type="Proteomes" id="UP001575105">
    <property type="component" value="Unassembled WGS sequence"/>
</dbReference>
<keyword evidence="1" id="KW-0418">Kinase</keyword>
<evidence type="ECO:0000313" key="2">
    <source>
        <dbReference type="Proteomes" id="UP001575105"/>
    </source>
</evidence>
<dbReference type="RefSeq" id="WP_425343778.1">
    <property type="nucleotide sequence ID" value="NZ_JBGUBD010000001.1"/>
</dbReference>
<keyword evidence="2" id="KW-1185">Reference proteome</keyword>
<dbReference type="InterPro" id="IPR043129">
    <property type="entry name" value="ATPase_NBD"/>
</dbReference>